<keyword evidence="5 7" id="KW-1133">Transmembrane helix</keyword>
<accession>A0ABM7NKA7</accession>
<protein>
    <submittedName>
        <fullName evidence="9">ABC transporter permease protein YesP</fullName>
    </submittedName>
</protein>
<evidence type="ECO:0000256" key="6">
    <source>
        <dbReference type="ARBA" id="ARBA00023136"/>
    </source>
</evidence>
<dbReference type="SUPFAM" id="SSF160964">
    <property type="entry name" value="MalF N-terminal region-like"/>
    <property type="match status" value="1"/>
</dbReference>
<dbReference type="PROSITE" id="PS50928">
    <property type="entry name" value="ABC_TM1"/>
    <property type="match status" value="1"/>
</dbReference>
<dbReference type="InterPro" id="IPR051393">
    <property type="entry name" value="ABC_transporter_permease"/>
</dbReference>
<feature type="transmembrane region" description="Helical" evidence="7">
    <location>
        <begin position="214"/>
        <end position="236"/>
    </location>
</feature>
<dbReference type="SUPFAM" id="SSF161098">
    <property type="entry name" value="MetI-like"/>
    <property type="match status" value="1"/>
</dbReference>
<dbReference type="PANTHER" id="PTHR30193:SF1">
    <property type="entry name" value="ABC TRANSPORTER PERMEASE PROTEIN YESP-RELATED"/>
    <property type="match status" value="1"/>
</dbReference>
<dbReference type="Proteomes" id="UP000663623">
    <property type="component" value="Chromosome"/>
</dbReference>
<dbReference type="Gene3D" id="1.10.3720.10">
    <property type="entry name" value="MetI-like"/>
    <property type="match status" value="1"/>
</dbReference>
<evidence type="ECO:0000313" key="9">
    <source>
        <dbReference type="EMBL" id="BCS80542.1"/>
    </source>
</evidence>
<dbReference type="InterPro" id="IPR035906">
    <property type="entry name" value="MetI-like_sf"/>
</dbReference>
<keyword evidence="10" id="KW-1185">Reference proteome</keyword>
<dbReference type="RefSeq" id="WP_238480577.1">
    <property type="nucleotide sequence ID" value="NZ_AP024480.1"/>
</dbReference>
<sequence>MSKITYKMPLKNRVDRILNSENIAGYVFILPWLVGFFVFTLIPIVATFYLSFTQYDLLSPPKFVGLRNYIQMFKEDPLFWKSMSVTFFYVFVTVPLKLAFALLLALWLSYKSKLTPFYRAVYYIPSMMGGSVAVAVLWQRLFTSDGVINSILKLLGIDSNISWIGNPKTAIWTLILLAVWQFGSPMLIFLAGLKQIPESYYEAAIIDGANSWQKFIKITLPMLTPIIFFNLIMQMIGSFMTFTQGFIITNGGPVNSTLFYAIYLYRRAFQFYDMGYSCAMSWVMLIIIGILTAFIFKSSTFWVYYESKEGE</sequence>
<feature type="transmembrane region" description="Helical" evidence="7">
    <location>
        <begin position="275"/>
        <end position="296"/>
    </location>
</feature>
<feature type="transmembrane region" description="Helical" evidence="7">
    <location>
        <begin position="242"/>
        <end position="263"/>
    </location>
</feature>
<dbReference type="PANTHER" id="PTHR30193">
    <property type="entry name" value="ABC TRANSPORTER PERMEASE PROTEIN"/>
    <property type="match status" value="1"/>
</dbReference>
<dbReference type="Pfam" id="PF00528">
    <property type="entry name" value="BPD_transp_1"/>
    <property type="match status" value="1"/>
</dbReference>
<proteinExistence type="inferred from homology"/>
<dbReference type="CDD" id="cd06261">
    <property type="entry name" value="TM_PBP2"/>
    <property type="match status" value="1"/>
</dbReference>
<feature type="domain" description="ABC transmembrane type-1" evidence="8">
    <location>
        <begin position="83"/>
        <end position="295"/>
    </location>
</feature>
<evidence type="ECO:0000256" key="2">
    <source>
        <dbReference type="ARBA" id="ARBA00022448"/>
    </source>
</evidence>
<comment type="similarity">
    <text evidence="7">Belongs to the binding-protein-dependent transport system permease family.</text>
</comment>
<keyword evidence="2 7" id="KW-0813">Transport</keyword>
<comment type="subcellular location">
    <subcellularLocation>
        <location evidence="1 7">Cell membrane</location>
        <topology evidence="1 7">Multi-pass membrane protein</topology>
    </subcellularLocation>
</comment>
<keyword evidence="4 7" id="KW-0812">Transmembrane</keyword>
<feature type="transmembrane region" description="Helical" evidence="7">
    <location>
        <begin position="120"/>
        <end position="138"/>
    </location>
</feature>
<feature type="transmembrane region" description="Helical" evidence="7">
    <location>
        <begin position="170"/>
        <end position="193"/>
    </location>
</feature>
<reference evidence="9 10" key="1">
    <citation type="submission" date="2021-02" db="EMBL/GenBank/DDBJ databases">
        <title>Nitrogen-fixing ability and nitrogen fixation related genes of thermophilic fermentative bacteria in the genus Caldicellulosiruptor.</title>
        <authorList>
            <person name="Chen Y."/>
            <person name="Nishihara A."/>
            <person name="Haruta S."/>
        </authorList>
    </citation>
    <scope>NUCLEOTIDE SEQUENCE [LARGE SCALE GENOMIC DNA]</scope>
    <source>
        <strain evidence="9 10">YA01</strain>
    </source>
</reference>
<evidence type="ECO:0000256" key="7">
    <source>
        <dbReference type="RuleBase" id="RU363032"/>
    </source>
</evidence>
<keyword evidence="6 7" id="KW-0472">Membrane</keyword>
<evidence type="ECO:0000313" key="10">
    <source>
        <dbReference type="Proteomes" id="UP000663623"/>
    </source>
</evidence>
<evidence type="ECO:0000256" key="3">
    <source>
        <dbReference type="ARBA" id="ARBA00022475"/>
    </source>
</evidence>
<keyword evidence="3" id="KW-1003">Cell membrane</keyword>
<evidence type="ECO:0000256" key="5">
    <source>
        <dbReference type="ARBA" id="ARBA00022989"/>
    </source>
</evidence>
<dbReference type="EMBL" id="AP024480">
    <property type="protein sequence ID" value="BCS80542.1"/>
    <property type="molecule type" value="Genomic_DNA"/>
</dbReference>
<feature type="transmembrane region" description="Helical" evidence="7">
    <location>
        <begin position="23"/>
        <end position="52"/>
    </location>
</feature>
<dbReference type="InterPro" id="IPR000515">
    <property type="entry name" value="MetI-like"/>
</dbReference>
<feature type="transmembrane region" description="Helical" evidence="7">
    <location>
        <begin position="87"/>
        <end position="108"/>
    </location>
</feature>
<evidence type="ECO:0000256" key="1">
    <source>
        <dbReference type="ARBA" id="ARBA00004651"/>
    </source>
</evidence>
<name>A0ABM7NKA7_9FIRM</name>
<gene>
    <name evidence="9" type="primary">yesP</name>
    <name evidence="9" type="ORF">CaldiYA01_05020</name>
</gene>
<evidence type="ECO:0000256" key="4">
    <source>
        <dbReference type="ARBA" id="ARBA00022692"/>
    </source>
</evidence>
<organism evidence="9 10">
    <name type="scientific">Caldicellulosiruptor diazotrophicus</name>
    <dbReference type="NCBI Taxonomy" id="2806205"/>
    <lineage>
        <taxon>Bacteria</taxon>
        <taxon>Bacillati</taxon>
        <taxon>Bacillota</taxon>
        <taxon>Bacillota incertae sedis</taxon>
        <taxon>Caldicellulosiruptorales</taxon>
        <taxon>Caldicellulosiruptoraceae</taxon>
        <taxon>Caldicellulosiruptor</taxon>
    </lineage>
</organism>
<evidence type="ECO:0000259" key="8">
    <source>
        <dbReference type="PROSITE" id="PS50928"/>
    </source>
</evidence>